<name>A0AAD7H0X0_MYCRO</name>
<keyword evidence="8 9" id="KW-0539">Nucleus</keyword>
<reference evidence="15" key="1">
    <citation type="submission" date="2023-03" db="EMBL/GenBank/DDBJ databases">
        <title>Massive genome expansion in bonnet fungi (Mycena s.s.) driven by repeated elements and novel gene families across ecological guilds.</title>
        <authorList>
            <consortium name="Lawrence Berkeley National Laboratory"/>
            <person name="Harder C.B."/>
            <person name="Miyauchi S."/>
            <person name="Viragh M."/>
            <person name="Kuo A."/>
            <person name="Thoen E."/>
            <person name="Andreopoulos B."/>
            <person name="Lu D."/>
            <person name="Skrede I."/>
            <person name="Drula E."/>
            <person name="Henrissat B."/>
            <person name="Morin E."/>
            <person name="Kohler A."/>
            <person name="Barry K."/>
            <person name="LaButti K."/>
            <person name="Morin E."/>
            <person name="Salamov A."/>
            <person name="Lipzen A."/>
            <person name="Mereny Z."/>
            <person name="Hegedus B."/>
            <person name="Baldrian P."/>
            <person name="Stursova M."/>
            <person name="Weitz H."/>
            <person name="Taylor A."/>
            <person name="Grigoriev I.V."/>
            <person name="Nagy L.G."/>
            <person name="Martin F."/>
            <person name="Kauserud H."/>
        </authorList>
    </citation>
    <scope>NUCLEOTIDE SEQUENCE</scope>
    <source>
        <strain evidence="15">CBHHK067</strain>
    </source>
</reference>
<evidence type="ECO:0000259" key="13">
    <source>
        <dbReference type="Pfam" id="PF08646"/>
    </source>
</evidence>
<feature type="domain" description="Replication factor-A protein 1 N-terminal" evidence="12">
    <location>
        <begin position="18"/>
        <end position="107"/>
    </location>
</feature>
<dbReference type="InterPro" id="IPR031657">
    <property type="entry name" value="REPA_OB_2"/>
</dbReference>
<dbReference type="GO" id="GO:0000781">
    <property type="term" value="C:chromosome, telomeric region"/>
    <property type="evidence" value="ECO:0007669"/>
    <property type="project" value="UniProtKB-ARBA"/>
</dbReference>
<evidence type="ECO:0000256" key="2">
    <source>
        <dbReference type="ARBA" id="ARBA00005690"/>
    </source>
</evidence>
<evidence type="ECO:0000256" key="6">
    <source>
        <dbReference type="ARBA" id="ARBA00022833"/>
    </source>
</evidence>
<evidence type="ECO:0000313" key="15">
    <source>
        <dbReference type="EMBL" id="KAJ7709439.1"/>
    </source>
</evidence>
<feature type="region of interest" description="Disordered" evidence="10">
    <location>
        <begin position="117"/>
        <end position="168"/>
    </location>
</feature>
<dbReference type="CDD" id="cd04477">
    <property type="entry name" value="RPA1N"/>
    <property type="match status" value="1"/>
</dbReference>
<keyword evidence="16" id="KW-1185">Reference proteome</keyword>
<dbReference type="GO" id="GO:0007004">
    <property type="term" value="P:telomere maintenance via telomerase"/>
    <property type="evidence" value="ECO:0007669"/>
    <property type="project" value="UniProtKB-ARBA"/>
</dbReference>
<evidence type="ECO:0000256" key="1">
    <source>
        <dbReference type="ARBA" id="ARBA00004123"/>
    </source>
</evidence>
<comment type="caution">
    <text evidence="15">The sequence shown here is derived from an EMBL/GenBank/DDBJ whole genome shotgun (WGS) entry which is preliminary data.</text>
</comment>
<dbReference type="PANTHER" id="PTHR47165">
    <property type="entry name" value="OS03G0429900 PROTEIN"/>
    <property type="match status" value="1"/>
</dbReference>
<keyword evidence="4 9" id="KW-0479">Metal-binding</keyword>
<dbReference type="InterPro" id="IPR012340">
    <property type="entry name" value="NA-bd_OB-fold"/>
</dbReference>
<dbReference type="FunFam" id="2.40.50.140:FF:000090">
    <property type="entry name" value="Replication protein A subunit"/>
    <property type="match status" value="1"/>
</dbReference>
<dbReference type="FunFam" id="2.40.50.140:FF:000041">
    <property type="entry name" value="Replication protein A subunit"/>
    <property type="match status" value="1"/>
</dbReference>
<dbReference type="Gene3D" id="2.40.50.140">
    <property type="entry name" value="Nucleic acid-binding proteins"/>
    <property type="match status" value="4"/>
</dbReference>
<evidence type="ECO:0000256" key="3">
    <source>
        <dbReference type="ARBA" id="ARBA00022705"/>
    </source>
</evidence>
<dbReference type="CDD" id="cd04475">
    <property type="entry name" value="RPA1_DBD_B"/>
    <property type="match status" value="1"/>
</dbReference>
<feature type="domain" description="Replication factor A C-terminal" evidence="13">
    <location>
        <begin position="450"/>
        <end position="596"/>
    </location>
</feature>
<dbReference type="Pfam" id="PF08646">
    <property type="entry name" value="Rep_fac-A_C"/>
    <property type="match status" value="1"/>
</dbReference>
<keyword evidence="5 9" id="KW-0863">Zinc-finger</keyword>
<evidence type="ECO:0000256" key="5">
    <source>
        <dbReference type="ARBA" id="ARBA00022771"/>
    </source>
</evidence>
<gene>
    <name evidence="15" type="ORF">B0H17DRAFT_998734</name>
</gene>
<evidence type="ECO:0000256" key="7">
    <source>
        <dbReference type="ARBA" id="ARBA00023125"/>
    </source>
</evidence>
<dbReference type="GO" id="GO:0006260">
    <property type="term" value="P:DNA replication"/>
    <property type="evidence" value="ECO:0007669"/>
    <property type="project" value="UniProtKB-KW"/>
</dbReference>
<organism evidence="15 16">
    <name type="scientific">Mycena rosella</name>
    <name type="common">Pink bonnet</name>
    <name type="synonym">Agaricus rosellus</name>
    <dbReference type="NCBI Taxonomy" id="1033263"/>
    <lineage>
        <taxon>Eukaryota</taxon>
        <taxon>Fungi</taxon>
        <taxon>Dikarya</taxon>
        <taxon>Basidiomycota</taxon>
        <taxon>Agaricomycotina</taxon>
        <taxon>Agaricomycetes</taxon>
        <taxon>Agaricomycetidae</taxon>
        <taxon>Agaricales</taxon>
        <taxon>Marasmiineae</taxon>
        <taxon>Mycenaceae</taxon>
        <taxon>Mycena</taxon>
    </lineage>
</organism>
<protein>
    <recommendedName>
        <fullName evidence="9">Replication protein A subunit</fullName>
    </recommendedName>
</protein>
<proteinExistence type="inferred from homology"/>
<sequence>MIQLTGGSCEALQNAAPGDAALFDATHTLQLLSLKLVNSNSASAVDRYRIIVSDGEFFIQAMLATQLNPLVQNEQIRKNTIVNVTKMTCNFVQDKRLLIILALEVVEHTDDKIGAPASLGQLPAPAATTPAASTSTSTSTSTYQAPAAAAAPAPQPVQQQKSSAAPNRSSIYPIEGLSPYQNNWTIKARVTQKSDIKTFSNQKGDGKLFNVTLMDETGEIRATGFNAVVDALYDRLQEGKVYYISRARVNIAKKQFSHLSNEYELGLEKNTEVEECFDLANVPVVKYNFVPLKNLESQSKDSTCDVIGLVREVSDLSTITSKATNREIIKREITLVDTSEFSVRMTLWGKQAEQFDAPESVIAFKSVKVGDYGGRSLSFFSSSTMSINPDIPEAHVLRGWYDEAGKNTTYQAHSSSGGGGMERGGFVRSEIRSLTDVKQSELGVGDQVDYFSTRATVLFVKAEPMWYPACQKPDCNKKVTENEEGSAWRCEKCNTSWPKPQYRYIMSMACADFSDQAWLQGFNDVGEMVFGMTADELYDLKMRDEAEFNNVIQQATCEQYNFLCRAKSDTYNEQARVRYGISRIQKLNYQEEAKALRDALLSPWGQTAI</sequence>
<dbReference type="GO" id="GO:0003677">
    <property type="term" value="F:DNA binding"/>
    <property type="evidence" value="ECO:0007669"/>
    <property type="project" value="UniProtKB-KW"/>
</dbReference>
<dbReference type="FunFam" id="2.40.50.140:FF:000064">
    <property type="entry name" value="Replication protein A subunit"/>
    <property type="match status" value="1"/>
</dbReference>
<comment type="similarity">
    <text evidence="2 9">Belongs to the replication factor A protein 1 family.</text>
</comment>
<dbReference type="Pfam" id="PF16900">
    <property type="entry name" value="REPA_OB_2"/>
    <property type="match status" value="1"/>
</dbReference>
<evidence type="ECO:0000256" key="4">
    <source>
        <dbReference type="ARBA" id="ARBA00022723"/>
    </source>
</evidence>
<evidence type="ECO:0000256" key="10">
    <source>
        <dbReference type="SAM" id="MobiDB-lite"/>
    </source>
</evidence>
<dbReference type="Pfam" id="PF04057">
    <property type="entry name" value="Rep-A_N"/>
    <property type="match status" value="1"/>
</dbReference>
<dbReference type="GO" id="GO:0008270">
    <property type="term" value="F:zinc ion binding"/>
    <property type="evidence" value="ECO:0007669"/>
    <property type="project" value="UniProtKB-KW"/>
</dbReference>
<evidence type="ECO:0000259" key="14">
    <source>
        <dbReference type="Pfam" id="PF16900"/>
    </source>
</evidence>
<keyword evidence="7 9" id="KW-0238">DNA-binding</keyword>
<dbReference type="EMBL" id="JARKIE010000002">
    <property type="protein sequence ID" value="KAJ7709439.1"/>
    <property type="molecule type" value="Genomic_DNA"/>
</dbReference>
<evidence type="ECO:0000259" key="11">
    <source>
        <dbReference type="Pfam" id="PF01336"/>
    </source>
</evidence>
<comment type="subunit">
    <text evidence="9">Component of the heterotrimeric canonical replication protein A complex (RPA).</text>
</comment>
<comment type="subcellular location">
    <subcellularLocation>
        <location evidence="1 9">Nucleus</location>
    </subcellularLocation>
</comment>
<evidence type="ECO:0000256" key="8">
    <source>
        <dbReference type="ARBA" id="ARBA00023242"/>
    </source>
</evidence>
<dbReference type="Proteomes" id="UP001221757">
    <property type="component" value="Unassembled WGS sequence"/>
</dbReference>
<dbReference type="CDD" id="cd04476">
    <property type="entry name" value="RPA1_DBD_C"/>
    <property type="match status" value="1"/>
</dbReference>
<dbReference type="InterPro" id="IPR004365">
    <property type="entry name" value="NA-bd_OB_tRNA"/>
</dbReference>
<dbReference type="AlphaFoldDB" id="A0AAD7H0X0"/>
<dbReference type="NCBIfam" id="TIGR00617">
    <property type="entry name" value="rpa1"/>
    <property type="match status" value="1"/>
</dbReference>
<feature type="compositionally biased region" description="Low complexity" evidence="10">
    <location>
        <begin position="123"/>
        <end position="166"/>
    </location>
</feature>
<feature type="domain" description="OB" evidence="11">
    <location>
        <begin position="184"/>
        <end position="256"/>
    </location>
</feature>
<dbReference type="GO" id="GO:0006310">
    <property type="term" value="P:DNA recombination"/>
    <property type="evidence" value="ECO:0007669"/>
    <property type="project" value="InterPro"/>
</dbReference>
<dbReference type="GO" id="GO:0006281">
    <property type="term" value="P:DNA repair"/>
    <property type="evidence" value="ECO:0007669"/>
    <property type="project" value="InterPro"/>
</dbReference>
<feature type="domain" description="Replication protein A OB" evidence="14">
    <location>
        <begin position="292"/>
        <end position="388"/>
    </location>
</feature>
<dbReference type="InterPro" id="IPR007199">
    <property type="entry name" value="Rep_factor-A_N"/>
</dbReference>
<dbReference type="SUPFAM" id="SSF50249">
    <property type="entry name" value="Nucleic acid-binding proteins"/>
    <property type="match status" value="4"/>
</dbReference>
<evidence type="ECO:0000313" key="16">
    <source>
        <dbReference type="Proteomes" id="UP001221757"/>
    </source>
</evidence>
<dbReference type="GO" id="GO:0005662">
    <property type="term" value="C:DNA replication factor A complex"/>
    <property type="evidence" value="ECO:0007669"/>
    <property type="project" value="UniProtKB-ARBA"/>
</dbReference>
<dbReference type="InterPro" id="IPR004591">
    <property type="entry name" value="Rfa1"/>
</dbReference>
<dbReference type="Pfam" id="PF01336">
    <property type="entry name" value="tRNA_anti-codon"/>
    <property type="match status" value="1"/>
</dbReference>
<dbReference type="CDD" id="cd04474">
    <property type="entry name" value="RPA1_DBD_A"/>
    <property type="match status" value="1"/>
</dbReference>
<dbReference type="FunFam" id="2.40.50.140:FF:000117">
    <property type="entry name" value="Replication protein A subunit"/>
    <property type="match status" value="1"/>
</dbReference>
<dbReference type="InterPro" id="IPR013955">
    <property type="entry name" value="Rep_factor-A_C"/>
</dbReference>
<evidence type="ECO:0000259" key="12">
    <source>
        <dbReference type="Pfam" id="PF04057"/>
    </source>
</evidence>
<keyword evidence="3 9" id="KW-0235">DNA replication</keyword>
<dbReference type="InterPro" id="IPR047192">
    <property type="entry name" value="Euk_RPA1_DBD_C"/>
</dbReference>
<comment type="function">
    <text evidence="9">As part of the replication protein A (RPA/RP-A), a single-stranded DNA-binding heterotrimeric complex, may play an essential role in DNA replication, recombination and repair. Binds and stabilizes single-stranded DNA intermediates, preventing complementary DNA reannealing and recruiting different proteins involved in DNA metabolism.</text>
</comment>
<dbReference type="PANTHER" id="PTHR47165:SF4">
    <property type="entry name" value="OS03G0429900 PROTEIN"/>
    <property type="match status" value="1"/>
</dbReference>
<accession>A0AAD7H0X0</accession>
<evidence type="ECO:0000256" key="9">
    <source>
        <dbReference type="RuleBase" id="RU364130"/>
    </source>
</evidence>
<keyword evidence="6 9" id="KW-0862">Zinc</keyword>